<dbReference type="FunFam" id="3.30.420.10:FF:000062">
    <property type="entry name" value="ERI1 exoribonuclease 2 isoform X1"/>
    <property type="match status" value="1"/>
</dbReference>
<evidence type="ECO:0000256" key="6">
    <source>
        <dbReference type="ARBA" id="ARBA00022833"/>
    </source>
</evidence>
<keyword evidence="3" id="KW-0479">Metal-binding</keyword>
<dbReference type="SUPFAM" id="SSF53098">
    <property type="entry name" value="Ribonuclease H-like"/>
    <property type="match status" value="1"/>
</dbReference>
<dbReference type="InterPro" id="IPR047201">
    <property type="entry name" value="ERI-1_3'hExo-like"/>
</dbReference>
<accession>A0A7M7LTA3</accession>
<evidence type="ECO:0000256" key="9">
    <source>
        <dbReference type="ARBA" id="ARBA00038042"/>
    </source>
</evidence>
<dbReference type="Pfam" id="PF06839">
    <property type="entry name" value="Zn_ribbon_GRF"/>
    <property type="match status" value="1"/>
</dbReference>
<comment type="cofactor">
    <cofactor evidence="1">
        <name>Mg(2+)</name>
        <dbReference type="ChEBI" id="CHEBI:18420"/>
    </cofactor>
</comment>
<dbReference type="InterPro" id="IPR010666">
    <property type="entry name" value="Znf_GRF"/>
</dbReference>
<feature type="compositionally biased region" description="Low complexity" evidence="13">
    <location>
        <begin position="286"/>
        <end position="301"/>
    </location>
</feature>
<dbReference type="FunCoup" id="A0A7M7LTA3">
    <property type="interactions" value="491"/>
</dbReference>
<feature type="compositionally biased region" description="Low complexity" evidence="13">
    <location>
        <begin position="494"/>
        <end position="507"/>
    </location>
</feature>
<dbReference type="Gene3D" id="3.30.420.10">
    <property type="entry name" value="Ribonuclease H-like superfamily/Ribonuclease H"/>
    <property type="match status" value="1"/>
</dbReference>
<dbReference type="InterPro" id="IPR012337">
    <property type="entry name" value="RNaseH-like_sf"/>
</dbReference>
<keyword evidence="5" id="KW-0378">Hydrolase</keyword>
<evidence type="ECO:0000256" key="2">
    <source>
        <dbReference type="ARBA" id="ARBA00022722"/>
    </source>
</evidence>
<dbReference type="AlphaFoldDB" id="A0A7M7LTA3"/>
<keyword evidence="7" id="KW-0269">Exonuclease</keyword>
<dbReference type="GO" id="GO:0003676">
    <property type="term" value="F:nucleic acid binding"/>
    <property type="evidence" value="ECO:0007669"/>
    <property type="project" value="InterPro"/>
</dbReference>
<evidence type="ECO:0000256" key="12">
    <source>
        <dbReference type="PROSITE-ProRule" id="PRU01343"/>
    </source>
</evidence>
<dbReference type="PANTHER" id="PTHR23044:SF61">
    <property type="entry name" value="3'-5' EXORIBONUCLEASE 1-RELATED"/>
    <property type="match status" value="1"/>
</dbReference>
<dbReference type="CTD" id="112479"/>
<dbReference type="GO" id="GO:0008270">
    <property type="term" value="F:zinc ion binding"/>
    <property type="evidence" value="ECO:0007669"/>
    <property type="project" value="UniProtKB-KW"/>
</dbReference>
<dbReference type="SMART" id="SM00479">
    <property type="entry name" value="EXOIII"/>
    <property type="match status" value="1"/>
</dbReference>
<keyword evidence="16" id="KW-1185">Reference proteome</keyword>
<feature type="region of interest" description="Disordered" evidence="13">
    <location>
        <begin position="314"/>
        <end position="342"/>
    </location>
</feature>
<feature type="compositionally biased region" description="Polar residues" evidence="13">
    <location>
        <begin position="450"/>
        <end position="460"/>
    </location>
</feature>
<comment type="similarity">
    <text evidence="9">Belongs to the ERI2 family.</text>
</comment>
<dbReference type="RefSeq" id="XP_011672758.2">
    <property type="nucleotide sequence ID" value="XM_011674456.2"/>
</dbReference>
<dbReference type="KEGG" id="spu:585927"/>
<evidence type="ECO:0000256" key="1">
    <source>
        <dbReference type="ARBA" id="ARBA00001946"/>
    </source>
</evidence>
<dbReference type="CDD" id="cd06133">
    <property type="entry name" value="ERI-1_3'hExo_like"/>
    <property type="match status" value="1"/>
</dbReference>
<dbReference type="InterPro" id="IPR036397">
    <property type="entry name" value="RNaseH_sf"/>
</dbReference>
<sequence length="652" mass="70818">MKSTKQLAKELGLLRKRIPSSKASGKSHKSAQNPRTCQTFSYLIVIDFESTCWKDKKNTSQEIIEFPAVLLNTTTGQLESEFQQYVMPDEHPVLSDFCTELTGISQEQVENGVPLFICLNKFTSWLKKIESEKNLAYNRSTDDTRKLCTFVTWSDWDLSVCLRYECQRKQLYKPSALNHWIDARAVYRNFYQRKPKGLSGALQEVGIEFAGRQHSGLDDAKNTAILVWRMIQDGCHFKITKTIQSGTLKAIPSALPQPGSAQQHSKVSSATSSTTTTVAPPPPPSSSSTTPTTSLSKALSSSSSSAAAAAAAESTVNCKRTKENNDSGTTNASSSSLSLQSMRDEIPIVEAAQSNKRKNSDITSVKTVKKSCVATGVKGPKNQGIPFSIHEDGKTGDRKDDVTSYLVTEKHCVREQNIKSLHENKQTSCRSHPITIVSDNKNAKSAKGGTPNQRTTTNGVFKTPPTCPLPFHKQNSIKKYGKLGEKTSPEIQFKTPASTNTTPTTDSLKTHSDSLKPGVCMAKITPPMCKCARRSKRRVAARPGPNQGRAFYSCPGLKRRSGGGLKDTTNAKMGCGFFSWESMVLSDFGSPNSVGSPGGFATPGSMMKPRTPSPLAMGSIQKAISLKTGQKAGTSTRGGVTPIGIGYSNSWR</sequence>
<evidence type="ECO:0000256" key="3">
    <source>
        <dbReference type="ARBA" id="ARBA00022723"/>
    </source>
</evidence>
<keyword evidence="4 12" id="KW-0863">Zinc-finger</keyword>
<dbReference type="OrthoDB" id="448399at2759"/>
<dbReference type="PROSITE" id="PS51999">
    <property type="entry name" value="ZF_GRF"/>
    <property type="match status" value="1"/>
</dbReference>
<evidence type="ECO:0000256" key="4">
    <source>
        <dbReference type="ARBA" id="ARBA00022771"/>
    </source>
</evidence>
<dbReference type="OMA" id="YESTCWE"/>
<dbReference type="PANTHER" id="PTHR23044">
    <property type="entry name" value="3'-5' EXONUCLEASE ERI1-RELATED"/>
    <property type="match status" value="1"/>
</dbReference>
<keyword evidence="6" id="KW-0862">Zinc</keyword>
<name>A0A7M7LTA3_STRPU</name>
<organism evidence="15 16">
    <name type="scientific">Strongylocentrotus purpuratus</name>
    <name type="common">Purple sea urchin</name>
    <dbReference type="NCBI Taxonomy" id="7668"/>
    <lineage>
        <taxon>Eukaryota</taxon>
        <taxon>Metazoa</taxon>
        <taxon>Echinodermata</taxon>
        <taxon>Eleutherozoa</taxon>
        <taxon>Echinozoa</taxon>
        <taxon>Echinoidea</taxon>
        <taxon>Euechinoidea</taxon>
        <taxon>Echinacea</taxon>
        <taxon>Camarodonta</taxon>
        <taxon>Echinidea</taxon>
        <taxon>Strongylocentrotidae</taxon>
        <taxon>Strongylocentrotus</taxon>
    </lineage>
</organism>
<evidence type="ECO:0000256" key="8">
    <source>
        <dbReference type="ARBA" id="ARBA00022842"/>
    </source>
</evidence>
<reference evidence="15" key="2">
    <citation type="submission" date="2021-01" db="UniProtKB">
        <authorList>
            <consortium name="EnsemblMetazoa"/>
        </authorList>
    </citation>
    <scope>IDENTIFICATION</scope>
</reference>
<dbReference type="InterPro" id="IPR051274">
    <property type="entry name" value="3-5_Exoribonuclease"/>
</dbReference>
<dbReference type="Proteomes" id="UP000007110">
    <property type="component" value="Unassembled WGS sequence"/>
</dbReference>
<dbReference type="InParanoid" id="A0A7M7LTA3"/>
<feature type="domain" description="GRF-type" evidence="14">
    <location>
        <begin position="529"/>
        <end position="584"/>
    </location>
</feature>
<dbReference type="Pfam" id="PF00929">
    <property type="entry name" value="RNase_T"/>
    <property type="match status" value="1"/>
</dbReference>
<proteinExistence type="inferred from homology"/>
<evidence type="ECO:0000256" key="11">
    <source>
        <dbReference type="ARBA" id="ARBA00083876"/>
    </source>
</evidence>
<keyword evidence="8" id="KW-0460">Magnesium</keyword>
<feature type="region of interest" description="Disordered" evidence="13">
    <location>
        <begin position="254"/>
        <end position="301"/>
    </location>
</feature>
<feature type="region of interest" description="Disordered" evidence="13">
    <location>
        <begin position="493"/>
        <end position="513"/>
    </location>
</feature>
<evidence type="ECO:0000259" key="14">
    <source>
        <dbReference type="PROSITE" id="PS51999"/>
    </source>
</evidence>
<dbReference type="GO" id="GO:0000175">
    <property type="term" value="F:3'-5'-RNA exonuclease activity"/>
    <property type="evidence" value="ECO:0000318"/>
    <property type="project" value="GO_Central"/>
</dbReference>
<evidence type="ECO:0000256" key="13">
    <source>
        <dbReference type="SAM" id="MobiDB-lite"/>
    </source>
</evidence>
<feature type="compositionally biased region" description="Low complexity" evidence="13">
    <location>
        <begin position="265"/>
        <end position="278"/>
    </location>
</feature>
<protein>
    <recommendedName>
        <fullName evidence="10">ERI1 exoribonuclease 2</fullName>
    </recommendedName>
    <alternativeName>
        <fullName evidence="11">Exonuclease domain-containing protein 1</fullName>
    </alternativeName>
</protein>
<feature type="region of interest" description="Disordered" evidence="13">
    <location>
        <begin position="441"/>
        <end position="472"/>
    </location>
</feature>
<keyword evidence="2" id="KW-0540">Nuclease</keyword>
<evidence type="ECO:0000313" key="15">
    <source>
        <dbReference type="EnsemblMetazoa" id="XP_011672758"/>
    </source>
</evidence>
<evidence type="ECO:0000313" key="16">
    <source>
        <dbReference type="Proteomes" id="UP000007110"/>
    </source>
</evidence>
<evidence type="ECO:0000256" key="10">
    <source>
        <dbReference type="ARBA" id="ARBA00068097"/>
    </source>
</evidence>
<dbReference type="InterPro" id="IPR013520">
    <property type="entry name" value="Ribonucl_H"/>
</dbReference>
<evidence type="ECO:0000256" key="5">
    <source>
        <dbReference type="ARBA" id="ARBA00022801"/>
    </source>
</evidence>
<evidence type="ECO:0000256" key="7">
    <source>
        <dbReference type="ARBA" id="ARBA00022839"/>
    </source>
</evidence>
<reference evidence="16" key="1">
    <citation type="submission" date="2015-02" db="EMBL/GenBank/DDBJ databases">
        <title>Genome sequencing for Strongylocentrotus purpuratus.</title>
        <authorList>
            <person name="Murali S."/>
            <person name="Liu Y."/>
            <person name="Vee V."/>
            <person name="English A."/>
            <person name="Wang M."/>
            <person name="Skinner E."/>
            <person name="Han Y."/>
            <person name="Muzny D.M."/>
            <person name="Worley K.C."/>
            <person name="Gibbs R.A."/>
        </authorList>
    </citation>
    <scope>NUCLEOTIDE SEQUENCE</scope>
</reference>
<dbReference type="EnsemblMetazoa" id="XM_011674456">
    <property type="protein sequence ID" value="XP_011672758"/>
    <property type="gene ID" value="LOC585927"/>
</dbReference>
<dbReference type="GeneID" id="585927"/>